<dbReference type="GO" id="GO:0005743">
    <property type="term" value="C:mitochondrial inner membrane"/>
    <property type="evidence" value="ECO:0007669"/>
    <property type="project" value="UniProtKB-SubCell"/>
</dbReference>
<dbReference type="EMBL" id="KX669229">
    <property type="protein sequence ID" value="AQQ79846.1"/>
    <property type="molecule type" value="Genomic_DNA"/>
</dbReference>
<keyword evidence="6 9" id="KW-0812">Transmembrane</keyword>
<dbReference type="PANTHER" id="PTHR10422">
    <property type="entry name" value="CYTOCHROME C OXIDASE SUBUNIT 1"/>
    <property type="match status" value="1"/>
</dbReference>
<keyword evidence="8 9" id="KW-0472">Membrane</keyword>
<evidence type="ECO:0000256" key="1">
    <source>
        <dbReference type="ARBA" id="ARBA00001971"/>
    </source>
</evidence>
<dbReference type="InterPro" id="IPR023615">
    <property type="entry name" value="Cyt_c_Oxase_su1_BS"/>
</dbReference>
<name>A0A343B6K7_PINIB</name>
<keyword evidence="9" id="KW-0249">Electron transport</keyword>
<keyword evidence="9" id="KW-0813">Transport</keyword>
<feature type="transmembrane region" description="Helical" evidence="10">
    <location>
        <begin position="306"/>
        <end position="328"/>
    </location>
</feature>
<feature type="transmembrane region" description="Helical" evidence="10">
    <location>
        <begin position="106"/>
        <end position="124"/>
    </location>
</feature>
<dbReference type="GO" id="GO:0020037">
    <property type="term" value="F:heme binding"/>
    <property type="evidence" value="ECO:0007669"/>
    <property type="project" value="InterPro"/>
</dbReference>
<dbReference type="PROSITE" id="PS00077">
    <property type="entry name" value="COX1_CUB"/>
    <property type="match status" value="1"/>
</dbReference>
<dbReference type="GO" id="GO:0046872">
    <property type="term" value="F:metal ion binding"/>
    <property type="evidence" value="ECO:0007669"/>
    <property type="project" value="UniProtKB-KW"/>
</dbReference>
<keyword evidence="9 12" id="KW-0496">Mitochondrion</keyword>
<feature type="transmembrane region" description="Helical" evidence="10">
    <location>
        <begin position="270"/>
        <end position="294"/>
    </location>
</feature>
<dbReference type="CDD" id="cd01663">
    <property type="entry name" value="Cyt_c_Oxidase_I"/>
    <property type="match status" value="1"/>
</dbReference>
<feature type="transmembrane region" description="Helical" evidence="10">
    <location>
        <begin position="382"/>
        <end position="405"/>
    </location>
</feature>
<dbReference type="InterPro" id="IPR036927">
    <property type="entry name" value="Cyt_c_oxase-like_su1_sf"/>
</dbReference>
<evidence type="ECO:0000259" key="11">
    <source>
        <dbReference type="PROSITE" id="PS50855"/>
    </source>
</evidence>
<dbReference type="PANTHER" id="PTHR10422:SF18">
    <property type="entry name" value="CYTOCHROME C OXIDASE SUBUNIT 1"/>
    <property type="match status" value="1"/>
</dbReference>
<comment type="cofactor">
    <cofactor evidence="1">
        <name>heme</name>
        <dbReference type="ChEBI" id="CHEBI:30413"/>
    </cofactor>
</comment>
<evidence type="ECO:0000256" key="6">
    <source>
        <dbReference type="ARBA" id="ARBA00022692"/>
    </source>
</evidence>
<evidence type="ECO:0000256" key="2">
    <source>
        <dbReference type="ARBA" id="ARBA00004141"/>
    </source>
</evidence>
<evidence type="ECO:0000256" key="10">
    <source>
        <dbReference type="SAM" id="Phobius"/>
    </source>
</evidence>
<dbReference type="SUPFAM" id="SSF81442">
    <property type="entry name" value="Cytochrome c oxidase subunit I-like"/>
    <property type="match status" value="1"/>
</dbReference>
<proteinExistence type="inferred from homology"/>
<keyword evidence="7 10" id="KW-1133">Transmembrane helix</keyword>
<reference evidence="12" key="1">
    <citation type="submission" date="2016-08" db="EMBL/GenBank/DDBJ databases">
        <authorList>
            <person name="Seilhamer J.J."/>
        </authorList>
    </citation>
    <scope>NUCLEOTIDE SEQUENCE</scope>
</reference>
<evidence type="ECO:0000313" key="12">
    <source>
        <dbReference type="EMBL" id="AQQ79846.1"/>
    </source>
</evidence>
<dbReference type="PROSITE" id="PS50855">
    <property type="entry name" value="COX1"/>
    <property type="match status" value="1"/>
</dbReference>
<keyword evidence="9" id="KW-0479">Metal-binding</keyword>
<dbReference type="Gene3D" id="1.20.210.10">
    <property type="entry name" value="Cytochrome c oxidase-like, subunit I domain"/>
    <property type="match status" value="1"/>
</dbReference>
<keyword evidence="9" id="KW-0679">Respiratory chain</keyword>
<evidence type="ECO:0000256" key="9">
    <source>
        <dbReference type="RuleBase" id="RU000369"/>
    </source>
</evidence>
<dbReference type="EC" id="7.1.1.9" evidence="9"/>
<comment type="similarity">
    <text evidence="4 9">Belongs to the heme-copper respiratory oxidase family.</text>
</comment>
<feature type="transmembrane region" description="Helical" evidence="10">
    <location>
        <begin position="63"/>
        <end position="94"/>
    </location>
</feature>
<protein>
    <recommendedName>
        <fullName evidence="5 9">Cytochrome c oxidase subunit 1</fullName>
        <ecNumber evidence="9">7.1.1.9</ecNumber>
    </recommendedName>
</protein>
<accession>A0A343B6K7</accession>
<comment type="subcellular location">
    <subcellularLocation>
        <location evidence="2">Membrane</location>
        <topology evidence="2">Multi-pass membrane protein</topology>
    </subcellularLocation>
    <subcellularLocation>
        <location evidence="9">Mitochondrion inner membrane</location>
        <topology evidence="9">Multi-pass membrane protein</topology>
    </subcellularLocation>
</comment>
<dbReference type="GO" id="GO:0004129">
    <property type="term" value="F:cytochrome-c oxidase activity"/>
    <property type="evidence" value="ECO:0007669"/>
    <property type="project" value="UniProtKB-EC"/>
</dbReference>
<organism evidence="12">
    <name type="scientific">Pinctada imbricata</name>
    <name type="common">Atlantic pearl-oyster</name>
    <name type="synonym">Pinctada martensii</name>
    <dbReference type="NCBI Taxonomy" id="66713"/>
    <lineage>
        <taxon>Eukaryota</taxon>
        <taxon>Metazoa</taxon>
        <taxon>Spiralia</taxon>
        <taxon>Lophotrochozoa</taxon>
        <taxon>Mollusca</taxon>
        <taxon>Bivalvia</taxon>
        <taxon>Autobranchia</taxon>
        <taxon>Pteriomorphia</taxon>
        <taxon>Pterioida</taxon>
        <taxon>Pterioidea</taxon>
        <taxon>Pteriidae</taxon>
        <taxon>Pinctada</taxon>
    </lineage>
</organism>
<dbReference type="Pfam" id="PF00115">
    <property type="entry name" value="COX1"/>
    <property type="match status" value="1"/>
</dbReference>
<evidence type="ECO:0000256" key="5">
    <source>
        <dbReference type="ARBA" id="ARBA00015947"/>
    </source>
</evidence>
<dbReference type="GO" id="GO:0015990">
    <property type="term" value="P:electron transport coupled proton transport"/>
    <property type="evidence" value="ECO:0007669"/>
    <property type="project" value="TreeGrafter"/>
</dbReference>
<evidence type="ECO:0000256" key="7">
    <source>
        <dbReference type="ARBA" id="ARBA00022989"/>
    </source>
</evidence>
<dbReference type="InterPro" id="IPR000883">
    <property type="entry name" value="Cyt_C_Oxase_1"/>
</dbReference>
<evidence type="ECO:0000256" key="4">
    <source>
        <dbReference type="ARBA" id="ARBA00009578"/>
    </source>
</evidence>
<dbReference type="AlphaFoldDB" id="A0A343B6K7"/>
<feature type="transmembrane region" description="Helical" evidence="10">
    <location>
        <begin position="21"/>
        <end position="43"/>
    </location>
</feature>
<feature type="domain" description="Cytochrome oxidase subunit I profile" evidence="11">
    <location>
        <begin position="6"/>
        <end position="517"/>
    </location>
</feature>
<feature type="transmembrane region" description="Helical" evidence="10">
    <location>
        <begin position="233"/>
        <end position="258"/>
    </location>
</feature>
<feature type="transmembrane region" description="Helical" evidence="10">
    <location>
        <begin position="192"/>
        <end position="213"/>
    </location>
</feature>
<feature type="transmembrane region" description="Helical" evidence="10">
    <location>
        <begin position="340"/>
        <end position="362"/>
    </location>
</feature>
<keyword evidence="9" id="KW-0186">Copper</keyword>
<dbReference type="InterPro" id="IPR023616">
    <property type="entry name" value="Cyt_c_oxase-like_su1_dom"/>
</dbReference>
<keyword evidence="9" id="KW-0408">Iron</keyword>
<feature type="transmembrane region" description="Helical" evidence="10">
    <location>
        <begin position="150"/>
        <end position="171"/>
    </location>
</feature>
<gene>
    <name evidence="12" type="primary">COXI</name>
</gene>
<keyword evidence="9" id="KW-0349">Heme</keyword>
<dbReference type="InterPro" id="IPR033944">
    <property type="entry name" value="Cyt_c_oxase_su1_dom"/>
</dbReference>
<feature type="transmembrane region" description="Helical" evidence="10">
    <location>
        <begin position="417"/>
        <end position="436"/>
    </location>
</feature>
<keyword evidence="9" id="KW-0999">Mitochondrion inner membrane</keyword>
<comment type="function">
    <text evidence="9">Component of the cytochrome c oxidase, the last enzyme in the mitochondrial electron transport chain which drives oxidative phosphorylation. The respiratory chain contains 3 multisubunit complexes succinate dehydrogenase (complex II, CII), ubiquinol-cytochrome c oxidoreductase (cytochrome b-c1 complex, complex III, CIII) and cytochrome c oxidase (complex IV, CIV), that cooperate to transfer electrons derived from NADH and succinate to molecular oxygen, creating an electrochemical gradient over the inner membrane that drives transmembrane transport and the ATP synthase. Cytochrome c oxidase is the component of the respiratory chain that catalyzes the reduction of oxygen to water. Electrons originating from reduced cytochrome c in the intermembrane space (IMS) are transferred via the dinuclear copper A center (CU(A)) of subunit 2 and heme A of subunit 1 to the active site in subunit 1, a binuclear center (BNC) formed by heme A3 and copper B (CU(B)). The BNC reduces molecular oxygen to 2 water molecules using 4 electrons from cytochrome c in the IMS and 4 protons from the mitochondrial matrix.</text>
</comment>
<dbReference type="GO" id="GO:0045277">
    <property type="term" value="C:respiratory chain complex IV"/>
    <property type="evidence" value="ECO:0007669"/>
    <property type="project" value="InterPro"/>
</dbReference>
<comment type="catalytic activity">
    <reaction evidence="9">
        <text>4 Fe(II)-[cytochrome c] + O2 + 8 H(+)(in) = 4 Fe(III)-[cytochrome c] + 2 H2O + 4 H(+)(out)</text>
        <dbReference type="Rhea" id="RHEA:11436"/>
        <dbReference type="Rhea" id="RHEA-COMP:10350"/>
        <dbReference type="Rhea" id="RHEA-COMP:14399"/>
        <dbReference type="ChEBI" id="CHEBI:15377"/>
        <dbReference type="ChEBI" id="CHEBI:15378"/>
        <dbReference type="ChEBI" id="CHEBI:15379"/>
        <dbReference type="ChEBI" id="CHEBI:29033"/>
        <dbReference type="ChEBI" id="CHEBI:29034"/>
        <dbReference type="EC" id="7.1.1.9"/>
    </reaction>
</comment>
<dbReference type="UniPathway" id="UPA00705"/>
<evidence type="ECO:0000256" key="3">
    <source>
        <dbReference type="ARBA" id="ARBA00004673"/>
    </source>
</evidence>
<dbReference type="PRINTS" id="PR01165">
    <property type="entry name" value="CYCOXIDASEI"/>
</dbReference>
<sequence length="533" mass="59862">MPSSIKAWGRKWFCSVNHKDIGSLYLIFGMWCAMVGTALSFLIRMELRRPGMTLGDGQLYNTVVTAHALVMIFFFVMPVMMGGFGNWLLPLLLGSPDMHFPRLNNFSFWTLPWALDLAVVSLFTESGSGTGWTLYPPLSTYLYMGKSVDLTIFSLHLAGVGSIFGSINFIVTVRGMKLVDMHQLSMFPISMFVTGHLLVVALPVLAGGLTMLITDRHFNTSFFYPVGGGDPVLFQHLFWFFGHPEVYVLILPGFGLISQVVMQTAMKKQVFGSTGMMYAMMGIGFLGFIVWGHHMFTVGLDVDTRAYFSSATMIIAVPTGVKVFSWLASLSGSRLRKTAAMWFTLGFLFLFTLGGLSGVILSSASLDIVLHDTYFVTGHFHYVLSMGAVFAILAAFHHYFGLFTGLSLHRRMAKSHFFVMLVGVNLTFFPHHFLGIAGMPRRIVDYPDVFSAWNKVSSYGATLSSLGLVLFCFMIWESFMSQRCLLCKSVIATALEWKHRKYPPRMHTHFPEHPCMRKGVKMKEGRRRWGTYR</sequence>
<dbReference type="GO" id="GO:0006123">
    <property type="term" value="P:mitochondrial electron transport, cytochrome c to oxygen"/>
    <property type="evidence" value="ECO:0007669"/>
    <property type="project" value="TreeGrafter"/>
</dbReference>
<feature type="transmembrane region" description="Helical" evidence="10">
    <location>
        <begin position="456"/>
        <end position="476"/>
    </location>
</feature>
<evidence type="ECO:0000256" key="8">
    <source>
        <dbReference type="ARBA" id="ARBA00023136"/>
    </source>
</evidence>
<geneLocation type="mitochondrion" evidence="12"/>
<comment type="pathway">
    <text evidence="3 9">Energy metabolism; oxidative phosphorylation.</text>
</comment>